<protein>
    <submittedName>
        <fullName evidence="9">Sugar ABC transporter permease</fullName>
    </submittedName>
</protein>
<sequence length="309" mass="34529">MLLTYGTAQTDKGIKAVKRHKLGRYQAIMGYLFIAPSVVLYIIFTGIPIISAFYLSFTNYDVLSTAKWVGLKNYKKLLDDEIFITSLLNILFYVVMYVPLMVVCSLLIALLLNRKLPGTNLFRTIYYIPGLTSSIAAATVWMWILNPEYGLLNQILSYVGITGPAWLANTSTAMISIVIVTLWQGIGGNMVIYMAGLQGIPATLYESAKLDGANKWQLFFYITLPGLRPTTFFIFIMSMIGSFQLFDQAFAMTQGGPGYATTTPVYLIYNEGFNQLNMGYASAMAFALFVIILVFSIINFRLNSSEQEE</sequence>
<keyword evidence="10" id="KW-1185">Reference proteome</keyword>
<comment type="caution">
    <text evidence="9">The sequence shown here is derived from an EMBL/GenBank/DDBJ whole genome shotgun (WGS) entry which is preliminary data.</text>
</comment>
<feature type="transmembrane region" description="Helical" evidence="7">
    <location>
        <begin position="124"/>
        <end position="144"/>
    </location>
</feature>
<evidence type="ECO:0000256" key="1">
    <source>
        <dbReference type="ARBA" id="ARBA00004651"/>
    </source>
</evidence>
<dbReference type="PANTHER" id="PTHR30193">
    <property type="entry name" value="ABC TRANSPORTER PERMEASE PROTEIN"/>
    <property type="match status" value="1"/>
</dbReference>
<comment type="subcellular location">
    <subcellularLocation>
        <location evidence="1 7">Cell membrane</location>
        <topology evidence="1 7">Multi-pass membrane protein</topology>
    </subcellularLocation>
</comment>
<feature type="transmembrane region" description="Helical" evidence="7">
    <location>
        <begin position="90"/>
        <end position="112"/>
    </location>
</feature>
<keyword evidence="4 7" id="KW-0812">Transmembrane</keyword>
<dbReference type="GO" id="GO:0055085">
    <property type="term" value="P:transmembrane transport"/>
    <property type="evidence" value="ECO:0007669"/>
    <property type="project" value="InterPro"/>
</dbReference>
<feature type="transmembrane region" description="Helical" evidence="7">
    <location>
        <begin position="28"/>
        <end position="55"/>
    </location>
</feature>
<evidence type="ECO:0000259" key="8">
    <source>
        <dbReference type="PROSITE" id="PS50928"/>
    </source>
</evidence>
<dbReference type="KEGG" id="cthd:CDO33_14480"/>
<comment type="similarity">
    <text evidence="7">Belongs to the binding-protein-dependent transport system permease family.</text>
</comment>
<feature type="transmembrane region" description="Helical" evidence="7">
    <location>
        <begin position="218"/>
        <end position="240"/>
    </location>
</feature>
<dbReference type="RefSeq" id="WP_103081651.1">
    <property type="nucleotide sequence ID" value="NZ_CP021850.1"/>
</dbReference>
<name>A0A2K2F4T0_9CLOT</name>
<evidence type="ECO:0000256" key="2">
    <source>
        <dbReference type="ARBA" id="ARBA00022448"/>
    </source>
</evidence>
<dbReference type="Pfam" id="PF00528">
    <property type="entry name" value="BPD_transp_1"/>
    <property type="match status" value="1"/>
</dbReference>
<evidence type="ECO:0000256" key="4">
    <source>
        <dbReference type="ARBA" id="ARBA00022692"/>
    </source>
</evidence>
<dbReference type="CDD" id="cd06261">
    <property type="entry name" value="TM_PBP2"/>
    <property type="match status" value="1"/>
</dbReference>
<dbReference type="OrthoDB" id="367897at2"/>
<feature type="transmembrane region" description="Helical" evidence="7">
    <location>
        <begin position="280"/>
        <end position="300"/>
    </location>
</feature>
<accession>A0A2K2F4T0</accession>
<dbReference type="Gene3D" id="1.10.3720.10">
    <property type="entry name" value="MetI-like"/>
    <property type="match status" value="1"/>
</dbReference>
<keyword evidence="2 7" id="KW-0813">Transport</keyword>
<dbReference type="EMBL" id="NIOJ01000024">
    <property type="protein sequence ID" value="PNT98819.1"/>
    <property type="molecule type" value="Genomic_DNA"/>
</dbReference>
<gene>
    <name evidence="9" type="ORF">CDQ84_10255</name>
</gene>
<dbReference type="InterPro" id="IPR035906">
    <property type="entry name" value="MetI-like_sf"/>
</dbReference>
<feature type="domain" description="ABC transmembrane type-1" evidence="8">
    <location>
        <begin position="87"/>
        <end position="299"/>
    </location>
</feature>
<evidence type="ECO:0000256" key="5">
    <source>
        <dbReference type="ARBA" id="ARBA00022989"/>
    </source>
</evidence>
<dbReference type="Proteomes" id="UP000236151">
    <property type="component" value="Unassembled WGS sequence"/>
</dbReference>
<keyword evidence="6 7" id="KW-0472">Membrane</keyword>
<dbReference type="SUPFAM" id="SSF161098">
    <property type="entry name" value="MetI-like"/>
    <property type="match status" value="1"/>
</dbReference>
<evidence type="ECO:0000313" key="9">
    <source>
        <dbReference type="EMBL" id="PNT98819.1"/>
    </source>
</evidence>
<proteinExistence type="inferred from homology"/>
<keyword evidence="3" id="KW-1003">Cell membrane</keyword>
<keyword evidence="5 7" id="KW-1133">Transmembrane helix</keyword>
<dbReference type="PROSITE" id="PS50928">
    <property type="entry name" value="ABC_TM1"/>
    <property type="match status" value="1"/>
</dbReference>
<dbReference type="GO" id="GO:0005886">
    <property type="term" value="C:plasma membrane"/>
    <property type="evidence" value="ECO:0007669"/>
    <property type="project" value="UniProtKB-SubCell"/>
</dbReference>
<evidence type="ECO:0000256" key="7">
    <source>
        <dbReference type="RuleBase" id="RU363032"/>
    </source>
</evidence>
<evidence type="ECO:0000256" key="6">
    <source>
        <dbReference type="ARBA" id="ARBA00023136"/>
    </source>
</evidence>
<evidence type="ECO:0000313" key="10">
    <source>
        <dbReference type="Proteomes" id="UP000236151"/>
    </source>
</evidence>
<dbReference type="PANTHER" id="PTHR30193:SF37">
    <property type="entry name" value="INNER MEMBRANE ABC TRANSPORTER PERMEASE PROTEIN YCJO"/>
    <property type="match status" value="1"/>
</dbReference>
<dbReference type="InterPro" id="IPR000515">
    <property type="entry name" value="MetI-like"/>
</dbReference>
<dbReference type="InterPro" id="IPR051393">
    <property type="entry name" value="ABC_transporter_permease"/>
</dbReference>
<organism evidence="9 10">
    <name type="scientific">Clostridium thermosuccinogenes</name>
    <dbReference type="NCBI Taxonomy" id="84032"/>
    <lineage>
        <taxon>Bacteria</taxon>
        <taxon>Bacillati</taxon>
        <taxon>Bacillota</taxon>
        <taxon>Clostridia</taxon>
        <taxon>Eubacteriales</taxon>
        <taxon>Clostridiaceae</taxon>
        <taxon>Clostridium</taxon>
    </lineage>
</organism>
<feature type="transmembrane region" description="Helical" evidence="7">
    <location>
        <begin position="173"/>
        <end position="197"/>
    </location>
</feature>
<reference evidence="9 10" key="1">
    <citation type="submission" date="2017-06" db="EMBL/GenBank/DDBJ databases">
        <title>Investigating the central metabolism of Clostridium thermosuccinogenes.</title>
        <authorList>
            <person name="Koendjbiharie J.G."/>
            <person name="van Kranenburg R."/>
        </authorList>
    </citation>
    <scope>NUCLEOTIDE SEQUENCE [LARGE SCALE GENOMIC DNA]</scope>
    <source>
        <strain evidence="9 10">DSM 5806</strain>
    </source>
</reference>
<dbReference type="AlphaFoldDB" id="A0A2K2F4T0"/>
<evidence type="ECO:0000256" key="3">
    <source>
        <dbReference type="ARBA" id="ARBA00022475"/>
    </source>
</evidence>